<name>A0A2T1A668_9ACTN</name>
<proteinExistence type="predicted"/>
<dbReference type="RefSeq" id="WP_238145157.1">
    <property type="nucleotide sequence ID" value="NZ_PVUE01000001.1"/>
</dbReference>
<dbReference type="Proteomes" id="UP000237752">
    <property type="component" value="Unassembled WGS sequence"/>
</dbReference>
<reference evidence="2 3" key="1">
    <citation type="submission" date="2018-03" db="EMBL/GenBank/DDBJ databases">
        <title>Genomic Encyclopedia of Archaeal and Bacterial Type Strains, Phase II (KMG-II): from individual species to whole genera.</title>
        <authorList>
            <person name="Goeker M."/>
        </authorList>
    </citation>
    <scope>NUCLEOTIDE SEQUENCE [LARGE SCALE GENOMIC DNA]</scope>
    <source>
        <strain evidence="2 3">DSM 100065</strain>
    </source>
</reference>
<evidence type="ECO:0000313" key="3">
    <source>
        <dbReference type="Proteomes" id="UP000237752"/>
    </source>
</evidence>
<comment type="caution">
    <text evidence="2">The sequence shown here is derived from an EMBL/GenBank/DDBJ whole genome shotgun (WGS) entry which is preliminary data.</text>
</comment>
<accession>A0A2T1A668</accession>
<dbReference type="AlphaFoldDB" id="A0A2T1A668"/>
<feature type="transmembrane region" description="Helical" evidence="1">
    <location>
        <begin position="93"/>
        <end position="116"/>
    </location>
</feature>
<keyword evidence="3" id="KW-1185">Reference proteome</keyword>
<evidence type="ECO:0000313" key="2">
    <source>
        <dbReference type="EMBL" id="PRZ44091.1"/>
    </source>
</evidence>
<feature type="transmembrane region" description="Helical" evidence="1">
    <location>
        <begin position="59"/>
        <end position="81"/>
    </location>
</feature>
<dbReference type="EMBL" id="PVUE01000001">
    <property type="protein sequence ID" value="PRZ44091.1"/>
    <property type="molecule type" value="Genomic_DNA"/>
</dbReference>
<feature type="transmembrane region" description="Helical" evidence="1">
    <location>
        <begin position="28"/>
        <end position="47"/>
    </location>
</feature>
<sequence>MTISAAVFLASCAIGLLAAKFTLDEMTIQWGSFLIVVVIFGVLQAILSPFVAKMVHRNATALLGGVGLLSTFIALLITSLLSSGLTIRGVTTWVLACVIVWLVTMIATMFLPLLVVKKHLRQRTAER</sequence>
<organism evidence="2 3">
    <name type="scientific">Antricoccus suffuscus</name>
    <dbReference type="NCBI Taxonomy" id="1629062"/>
    <lineage>
        <taxon>Bacteria</taxon>
        <taxon>Bacillati</taxon>
        <taxon>Actinomycetota</taxon>
        <taxon>Actinomycetes</taxon>
        <taxon>Geodermatophilales</taxon>
        <taxon>Antricoccaceae</taxon>
        <taxon>Antricoccus</taxon>
    </lineage>
</organism>
<keyword evidence="1" id="KW-0472">Membrane</keyword>
<gene>
    <name evidence="2" type="ORF">CLV47_101215</name>
</gene>
<keyword evidence="1" id="KW-1133">Transmembrane helix</keyword>
<evidence type="ECO:0000256" key="1">
    <source>
        <dbReference type="SAM" id="Phobius"/>
    </source>
</evidence>
<keyword evidence="1" id="KW-0812">Transmembrane</keyword>
<protein>
    <submittedName>
        <fullName evidence="2">Superfamily IV 4 TMS phage holin</fullName>
    </submittedName>
</protein>